<organism evidence="2 3">
    <name type="scientific">Candidatus Protochlamydia amoebophila</name>
    <dbReference type="NCBI Taxonomy" id="362787"/>
    <lineage>
        <taxon>Bacteria</taxon>
        <taxon>Pseudomonadati</taxon>
        <taxon>Chlamydiota</taxon>
        <taxon>Chlamydiia</taxon>
        <taxon>Parachlamydiales</taxon>
        <taxon>Parachlamydiaceae</taxon>
        <taxon>Candidatus Protochlamydia</taxon>
    </lineage>
</organism>
<reference evidence="2 3" key="1">
    <citation type="journal article" date="2014" name="Mol. Biol. Evol.">
        <title>Massive expansion of Ubiquitination-related gene families within the Chlamydiae.</title>
        <authorList>
            <person name="Domman D."/>
            <person name="Collingro A."/>
            <person name="Lagkouvardos I."/>
            <person name="Gehre L."/>
            <person name="Weinmaier T."/>
            <person name="Rattei T."/>
            <person name="Subtil A."/>
            <person name="Horn M."/>
        </authorList>
    </citation>
    <scope>NUCLEOTIDE SEQUENCE [LARGE SCALE GENOMIC DNA]</scope>
    <source>
        <strain evidence="2 3">EI2</strain>
    </source>
</reference>
<gene>
    <name evidence="2" type="ORF">DB44_DY00100</name>
</gene>
<keyword evidence="1" id="KW-0472">Membrane</keyword>
<name>A0A0C1JL56_9BACT</name>
<comment type="caution">
    <text evidence="2">The sequence shown here is derived from an EMBL/GenBank/DDBJ whole genome shotgun (WGS) entry which is preliminary data.</text>
</comment>
<dbReference type="Proteomes" id="UP000031465">
    <property type="component" value="Unassembled WGS sequence"/>
</dbReference>
<dbReference type="EMBL" id="JSAN01000097">
    <property type="protein sequence ID" value="KIC71321.1"/>
    <property type="molecule type" value="Genomic_DNA"/>
</dbReference>
<evidence type="ECO:0000313" key="2">
    <source>
        <dbReference type="EMBL" id="KIC71321.1"/>
    </source>
</evidence>
<evidence type="ECO:0000256" key="1">
    <source>
        <dbReference type="SAM" id="Phobius"/>
    </source>
</evidence>
<accession>A0A0C1JL56</accession>
<dbReference type="AlphaFoldDB" id="A0A0C1JL56"/>
<proteinExistence type="predicted"/>
<keyword evidence="1" id="KW-0812">Transmembrane</keyword>
<feature type="transmembrane region" description="Helical" evidence="1">
    <location>
        <begin position="20"/>
        <end position="44"/>
    </location>
</feature>
<dbReference type="PATRIC" id="fig|362787.3.peg.1534"/>
<keyword evidence="1" id="KW-1133">Transmembrane helix</keyword>
<evidence type="ECO:0000313" key="3">
    <source>
        <dbReference type="Proteomes" id="UP000031465"/>
    </source>
</evidence>
<protein>
    <submittedName>
        <fullName evidence="2">Uncharacterized protein</fullName>
    </submittedName>
</protein>
<sequence>MSDRSVPNFISIVKKIPSRVICLIFTLAFHEMTTPIFHSVYIVLPHYVHKSAISYPIHALFGIREEANKDKAGLRFFK</sequence>